<evidence type="ECO:0000313" key="2">
    <source>
        <dbReference type="Proteomes" id="UP001050975"/>
    </source>
</evidence>
<proteinExistence type="predicted"/>
<dbReference type="EMBL" id="BLAY01000002">
    <property type="protein sequence ID" value="GET35503.1"/>
    <property type="molecule type" value="Genomic_DNA"/>
</dbReference>
<evidence type="ECO:0000313" key="1">
    <source>
        <dbReference type="EMBL" id="GET35503.1"/>
    </source>
</evidence>
<accession>A0AAV3X2K2</accession>
<name>A0AAV3X2K2_9CYAN</name>
<reference evidence="1" key="1">
    <citation type="submission" date="2019-10" db="EMBL/GenBank/DDBJ databases">
        <title>Draft genome sequece of Microseira wollei NIES-4236.</title>
        <authorList>
            <person name="Yamaguchi H."/>
            <person name="Suzuki S."/>
            <person name="Kawachi M."/>
        </authorList>
    </citation>
    <scope>NUCLEOTIDE SEQUENCE</scope>
    <source>
        <strain evidence="1">NIES-4236</strain>
    </source>
</reference>
<dbReference type="Proteomes" id="UP001050975">
    <property type="component" value="Unassembled WGS sequence"/>
</dbReference>
<dbReference type="AlphaFoldDB" id="A0AAV3X2K2"/>
<keyword evidence="2" id="KW-1185">Reference proteome</keyword>
<gene>
    <name evidence="1" type="ORF">MiSe_02450</name>
</gene>
<organism evidence="1 2">
    <name type="scientific">Microseira wollei NIES-4236</name>
    <dbReference type="NCBI Taxonomy" id="2530354"/>
    <lineage>
        <taxon>Bacteria</taxon>
        <taxon>Bacillati</taxon>
        <taxon>Cyanobacteriota</taxon>
        <taxon>Cyanophyceae</taxon>
        <taxon>Oscillatoriophycideae</taxon>
        <taxon>Aerosakkonematales</taxon>
        <taxon>Aerosakkonemataceae</taxon>
        <taxon>Microseira</taxon>
    </lineage>
</organism>
<protein>
    <submittedName>
        <fullName evidence="1">Uncharacterized protein</fullName>
    </submittedName>
</protein>
<sequence length="47" mass="5176">MGRRTEANHLCFYEKSSGGERANAAGNFGDRIFGRKSWGEGALARSR</sequence>
<comment type="caution">
    <text evidence="1">The sequence shown here is derived from an EMBL/GenBank/DDBJ whole genome shotgun (WGS) entry which is preliminary data.</text>
</comment>